<protein>
    <recommendedName>
        <fullName evidence="3">BrnT family toxin</fullName>
    </recommendedName>
</protein>
<feature type="non-terminal residue" evidence="1">
    <location>
        <position position="1"/>
    </location>
</feature>
<dbReference type="AlphaFoldDB" id="A0A1F7GJL1"/>
<proteinExistence type="predicted"/>
<evidence type="ECO:0000313" key="2">
    <source>
        <dbReference type="Proteomes" id="UP000176850"/>
    </source>
</evidence>
<gene>
    <name evidence="1" type="ORF">A2799_03045</name>
</gene>
<name>A0A1F7GJL1_9BACT</name>
<dbReference type="InterPro" id="IPR007460">
    <property type="entry name" value="BrnT_toxin"/>
</dbReference>
<dbReference type="Pfam" id="PF04365">
    <property type="entry name" value="BrnT_toxin"/>
    <property type="match status" value="1"/>
</dbReference>
<comment type="caution">
    <text evidence="1">The sequence shown here is derived from an EMBL/GenBank/DDBJ whole genome shotgun (WGS) entry which is preliminary data.</text>
</comment>
<evidence type="ECO:0000313" key="1">
    <source>
        <dbReference type="EMBL" id="OGK19230.1"/>
    </source>
</evidence>
<dbReference type="InterPro" id="IPR038573">
    <property type="entry name" value="BrnT_sf"/>
</dbReference>
<dbReference type="EMBL" id="MFZH01000015">
    <property type="protein sequence ID" value="OGK19230.1"/>
    <property type="molecule type" value="Genomic_DNA"/>
</dbReference>
<organism evidence="1 2">
    <name type="scientific">Candidatus Roizmanbacteria bacterium RIFCSPHIGHO2_01_FULL_39_24</name>
    <dbReference type="NCBI Taxonomy" id="1802032"/>
    <lineage>
        <taxon>Bacteria</taxon>
        <taxon>Candidatus Roizmaniibacteriota</taxon>
    </lineage>
</organism>
<sequence>RDKEAEEVFNNKPLISKDIQHSKKELRFQALGRTDKGRLIFLSFTIRKDKIRVILARDMNKKEVPKYEEA</sequence>
<accession>A0A1F7GJL1</accession>
<dbReference type="Proteomes" id="UP000176850">
    <property type="component" value="Unassembled WGS sequence"/>
</dbReference>
<reference evidence="1 2" key="1">
    <citation type="journal article" date="2016" name="Nat. Commun.">
        <title>Thousands of microbial genomes shed light on interconnected biogeochemical processes in an aquifer system.</title>
        <authorList>
            <person name="Anantharaman K."/>
            <person name="Brown C.T."/>
            <person name="Hug L.A."/>
            <person name="Sharon I."/>
            <person name="Castelle C.J."/>
            <person name="Probst A.J."/>
            <person name="Thomas B.C."/>
            <person name="Singh A."/>
            <person name="Wilkins M.J."/>
            <person name="Karaoz U."/>
            <person name="Brodie E.L."/>
            <person name="Williams K.H."/>
            <person name="Hubbard S.S."/>
            <person name="Banfield J.F."/>
        </authorList>
    </citation>
    <scope>NUCLEOTIDE SEQUENCE [LARGE SCALE GENOMIC DNA]</scope>
</reference>
<evidence type="ECO:0008006" key="3">
    <source>
        <dbReference type="Google" id="ProtNLM"/>
    </source>
</evidence>
<dbReference type="Gene3D" id="3.10.450.530">
    <property type="entry name" value="Ribonuclease toxin, BrnT, of type II toxin-antitoxin system"/>
    <property type="match status" value="1"/>
</dbReference>